<organism evidence="2 3">
    <name type="scientific">Actinoalloteichus hymeniacidonis</name>
    <dbReference type="NCBI Taxonomy" id="340345"/>
    <lineage>
        <taxon>Bacteria</taxon>
        <taxon>Bacillati</taxon>
        <taxon>Actinomycetota</taxon>
        <taxon>Actinomycetes</taxon>
        <taxon>Pseudonocardiales</taxon>
        <taxon>Pseudonocardiaceae</taxon>
        <taxon>Actinoalloteichus</taxon>
    </lineage>
</organism>
<dbReference type="EMBL" id="CP014859">
    <property type="protein sequence ID" value="AOS65750.1"/>
    <property type="molecule type" value="Genomic_DNA"/>
</dbReference>
<gene>
    <name evidence="2" type="ORF">TL08_24860</name>
</gene>
<keyword evidence="1" id="KW-0472">Membrane</keyword>
<dbReference type="AlphaFoldDB" id="A0AAC9HWH2"/>
<keyword evidence="1" id="KW-1133">Transmembrane helix</keyword>
<reference evidence="3" key="1">
    <citation type="submission" date="2016-03" db="EMBL/GenBank/DDBJ databases">
        <title>Complete genome sequence of the type strain Actinoalloteichus hymeniacidonis DSM 45092.</title>
        <authorList>
            <person name="Schaffert L."/>
            <person name="Albersmeier A."/>
            <person name="Winkler A."/>
            <person name="Kalinowski J."/>
            <person name="Zotchev S."/>
            <person name="Ruckert C."/>
        </authorList>
    </citation>
    <scope>NUCLEOTIDE SEQUENCE [LARGE SCALE GENOMIC DNA]</scope>
    <source>
        <strain evidence="3">HPA177(T) (DSM 45092(T))</strain>
    </source>
</reference>
<sequence>MNLWQLLHLASQVAMLLFVAILVAPLGYLVFLGVQKIKNLNARPEAEQPHGE</sequence>
<dbReference type="KEGG" id="ahm:TL08_24860"/>
<proteinExistence type="predicted"/>
<dbReference type="Proteomes" id="UP000095210">
    <property type="component" value="Chromosome"/>
</dbReference>
<accession>A0AAC9HWH2</accession>
<keyword evidence="1" id="KW-0812">Transmembrane</keyword>
<evidence type="ECO:0000313" key="2">
    <source>
        <dbReference type="EMBL" id="AOS65750.1"/>
    </source>
</evidence>
<protein>
    <submittedName>
        <fullName evidence="2">Uncharacterized protein</fullName>
    </submittedName>
</protein>
<keyword evidence="3" id="KW-1185">Reference proteome</keyword>
<evidence type="ECO:0000256" key="1">
    <source>
        <dbReference type="SAM" id="Phobius"/>
    </source>
</evidence>
<dbReference type="RefSeq" id="WP_157421291.1">
    <property type="nucleotide sequence ID" value="NZ_CP014859.1"/>
</dbReference>
<name>A0AAC9HWH2_9PSEU</name>
<feature type="transmembrane region" description="Helical" evidence="1">
    <location>
        <begin position="12"/>
        <end position="34"/>
    </location>
</feature>
<evidence type="ECO:0000313" key="3">
    <source>
        <dbReference type="Proteomes" id="UP000095210"/>
    </source>
</evidence>